<evidence type="ECO:0000313" key="1">
    <source>
        <dbReference type="EMBL" id="MPL96430.1"/>
    </source>
</evidence>
<protein>
    <submittedName>
        <fullName evidence="1">Uncharacterized protein</fullName>
    </submittedName>
</protein>
<organism evidence="1">
    <name type="scientific">bioreactor metagenome</name>
    <dbReference type="NCBI Taxonomy" id="1076179"/>
    <lineage>
        <taxon>unclassified sequences</taxon>
        <taxon>metagenomes</taxon>
        <taxon>ecological metagenomes</taxon>
    </lineage>
</organism>
<gene>
    <name evidence="1" type="ORF">SDC9_42610</name>
</gene>
<comment type="caution">
    <text evidence="1">The sequence shown here is derived from an EMBL/GenBank/DDBJ whole genome shotgun (WGS) entry which is preliminary data.</text>
</comment>
<reference evidence="1" key="1">
    <citation type="submission" date="2019-08" db="EMBL/GenBank/DDBJ databases">
        <authorList>
            <person name="Kucharzyk K."/>
            <person name="Murdoch R.W."/>
            <person name="Higgins S."/>
            <person name="Loffler F."/>
        </authorList>
    </citation>
    <scope>NUCLEOTIDE SEQUENCE</scope>
</reference>
<sequence length="106" mass="11658">MFPDFEQLPQFVLLFLTVTLPGLKPNLAASISTLPGRYFFASFRITLIISSSDEFLNPSYGISPVISLRAFPGPSLIASSSLFLLCFRRVADIHSAFSSIKAIARE</sequence>
<proteinExistence type="predicted"/>
<dbReference type="EMBL" id="VSSQ01000509">
    <property type="protein sequence ID" value="MPL96430.1"/>
    <property type="molecule type" value="Genomic_DNA"/>
</dbReference>
<dbReference type="AlphaFoldDB" id="A0A644VZ58"/>
<name>A0A644VZ58_9ZZZZ</name>
<accession>A0A644VZ58</accession>